<keyword evidence="1" id="KW-1133">Transmembrane helix</keyword>
<gene>
    <name evidence="2" type="ORF">GCM10025778_35990</name>
</gene>
<keyword evidence="1" id="KW-0472">Membrane</keyword>
<feature type="transmembrane region" description="Helical" evidence="1">
    <location>
        <begin position="57"/>
        <end position="78"/>
    </location>
</feature>
<comment type="caution">
    <text evidence="2">The sequence shown here is derived from an EMBL/GenBank/DDBJ whole genome shotgun (WGS) entry which is preliminary data.</text>
</comment>
<keyword evidence="1" id="KW-0812">Transmembrane</keyword>
<dbReference type="EMBL" id="BAABLK010000093">
    <property type="protein sequence ID" value="GAA5229060.1"/>
    <property type="molecule type" value="Genomic_DNA"/>
</dbReference>
<dbReference type="Proteomes" id="UP001501257">
    <property type="component" value="Unassembled WGS sequence"/>
</dbReference>
<accession>A0ABP9TVY6</accession>
<evidence type="ECO:0000256" key="1">
    <source>
        <dbReference type="SAM" id="Phobius"/>
    </source>
</evidence>
<proteinExistence type="predicted"/>
<feature type="transmembrane region" description="Helical" evidence="1">
    <location>
        <begin position="7"/>
        <end position="30"/>
    </location>
</feature>
<evidence type="ECO:0000313" key="3">
    <source>
        <dbReference type="Proteomes" id="UP001501257"/>
    </source>
</evidence>
<reference evidence="3" key="1">
    <citation type="journal article" date="2019" name="Int. J. Syst. Evol. Microbiol.">
        <title>The Global Catalogue of Microorganisms (GCM) 10K type strain sequencing project: providing services to taxonomists for standard genome sequencing and annotation.</title>
        <authorList>
            <consortium name="The Broad Institute Genomics Platform"/>
            <consortium name="The Broad Institute Genome Sequencing Center for Infectious Disease"/>
            <person name="Wu L."/>
            <person name="Ma J."/>
        </authorList>
    </citation>
    <scope>NUCLEOTIDE SEQUENCE [LARGE SCALE GENOMIC DNA]</scope>
    <source>
        <strain evidence="3">JCM 18952</strain>
    </source>
</reference>
<evidence type="ECO:0000313" key="2">
    <source>
        <dbReference type="EMBL" id="GAA5229060.1"/>
    </source>
</evidence>
<organism evidence="2 3">
    <name type="scientific">Paeniglutamicibacter antarcticus</name>
    <dbReference type="NCBI Taxonomy" id="494023"/>
    <lineage>
        <taxon>Bacteria</taxon>
        <taxon>Bacillati</taxon>
        <taxon>Actinomycetota</taxon>
        <taxon>Actinomycetes</taxon>
        <taxon>Micrococcales</taxon>
        <taxon>Micrococcaceae</taxon>
        <taxon>Paeniglutamicibacter</taxon>
    </lineage>
</organism>
<name>A0ABP9TVY6_9MICC</name>
<keyword evidence="3" id="KW-1185">Reference proteome</keyword>
<sequence length="94" mass="10290">MRKSRGFAAGIFSGWGLLLMLSPLALYLFIHADPERTAWVTAGPHPFSDFGSGPYQLRMYVGLFAVGAIFLAVGLILGSARRGEARRRHGAWLL</sequence>
<protein>
    <submittedName>
        <fullName evidence="2">Uncharacterized protein</fullName>
    </submittedName>
</protein>